<reference evidence="1" key="1">
    <citation type="submission" date="2023-04" db="EMBL/GenBank/DDBJ databases">
        <title>Phytophthora fragariaefolia NBRC 109709.</title>
        <authorList>
            <person name="Ichikawa N."/>
            <person name="Sato H."/>
            <person name="Tonouchi N."/>
        </authorList>
    </citation>
    <scope>NUCLEOTIDE SEQUENCE</scope>
    <source>
        <strain evidence="1">NBRC 109709</strain>
    </source>
</reference>
<name>A0A9W7D2N2_9STRA</name>
<gene>
    <name evidence="1" type="ORF">Pfra01_002251800</name>
</gene>
<evidence type="ECO:0000313" key="1">
    <source>
        <dbReference type="EMBL" id="GMF54148.1"/>
    </source>
</evidence>
<protein>
    <submittedName>
        <fullName evidence="1">Unnamed protein product</fullName>
    </submittedName>
</protein>
<comment type="caution">
    <text evidence="1">The sequence shown here is derived from an EMBL/GenBank/DDBJ whole genome shotgun (WGS) entry which is preliminary data.</text>
</comment>
<dbReference type="AlphaFoldDB" id="A0A9W7D2N2"/>
<dbReference type="Proteomes" id="UP001165121">
    <property type="component" value="Unassembled WGS sequence"/>
</dbReference>
<accession>A0A9W7D2N2</accession>
<proteinExistence type="predicted"/>
<organism evidence="1 2">
    <name type="scientific">Phytophthora fragariaefolia</name>
    <dbReference type="NCBI Taxonomy" id="1490495"/>
    <lineage>
        <taxon>Eukaryota</taxon>
        <taxon>Sar</taxon>
        <taxon>Stramenopiles</taxon>
        <taxon>Oomycota</taxon>
        <taxon>Peronosporomycetes</taxon>
        <taxon>Peronosporales</taxon>
        <taxon>Peronosporaceae</taxon>
        <taxon>Phytophthora</taxon>
    </lineage>
</organism>
<keyword evidence="2" id="KW-1185">Reference proteome</keyword>
<dbReference type="EMBL" id="BSXT01003453">
    <property type="protein sequence ID" value="GMF54148.1"/>
    <property type="molecule type" value="Genomic_DNA"/>
</dbReference>
<evidence type="ECO:0000313" key="2">
    <source>
        <dbReference type="Proteomes" id="UP001165121"/>
    </source>
</evidence>
<sequence length="108" mass="12223">MYIRNTNWVRTVAMVAGTPLRRPAHQLFAAFPVFTVYAQYGGLKTRFIYAHGRTTCVFSKVADTLANFAKDDRTSHHIFSSDHPELIPRWPQILSLGDDDLSTGEMHA</sequence>